<dbReference type="Pfam" id="PF01447">
    <property type="entry name" value="Peptidase_M4"/>
    <property type="match status" value="1"/>
</dbReference>
<dbReference type="InterPro" id="IPR023612">
    <property type="entry name" value="Peptidase_M4"/>
</dbReference>
<keyword evidence="7" id="KW-0482">Metalloprotease</keyword>
<organism evidence="15 16">
    <name type="scientific">Vibrio penaeicida</name>
    <dbReference type="NCBI Taxonomy" id="104609"/>
    <lineage>
        <taxon>Bacteria</taxon>
        <taxon>Pseudomonadati</taxon>
        <taxon>Pseudomonadota</taxon>
        <taxon>Gammaproteobacteria</taxon>
        <taxon>Vibrionales</taxon>
        <taxon>Vibrionaceae</taxon>
        <taxon>Vibrio</taxon>
    </lineage>
</organism>
<dbReference type="PANTHER" id="PTHR33794:SF1">
    <property type="entry name" value="BACILLOLYSIN"/>
    <property type="match status" value="1"/>
</dbReference>
<evidence type="ECO:0000256" key="4">
    <source>
        <dbReference type="ARBA" id="ARBA00022729"/>
    </source>
</evidence>
<feature type="domain" description="Peptidase M4" evidence="11">
    <location>
        <begin position="221"/>
        <end position="332"/>
    </location>
</feature>
<keyword evidence="3" id="KW-0479">Metal-binding</keyword>
<feature type="domain" description="Peptidase C-terminal archaeal/bacterial" evidence="13">
    <location>
        <begin position="665"/>
        <end position="722"/>
    </location>
</feature>
<feature type="domain" description="FTP" evidence="14">
    <location>
        <begin position="70"/>
        <end position="107"/>
    </location>
</feature>
<dbReference type="InterPro" id="IPR001570">
    <property type="entry name" value="Peptidase_M4_C_domain"/>
</dbReference>
<evidence type="ECO:0000256" key="2">
    <source>
        <dbReference type="ARBA" id="ARBA00022670"/>
    </source>
</evidence>
<evidence type="ECO:0000256" key="6">
    <source>
        <dbReference type="ARBA" id="ARBA00022833"/>
    </source>
</evidence>
<reference evidence="16" key="1">
    <citation type="journal article" date="2019" name="Int. J. Syst. Evol. Microbiol.">
        <title>The Global Catalogue of Microorganisms (GCM) 10K type strain sequencing project: providing services to taxonomists for standard genome sequencing and annotation.</title>
        <authorList>
            <consortium name="The Broad Institute Genomics Platform"/>
            <consortium name="The Broad Institute Genome Sequencing Center for Infectious Disease"/>
            <person name="Wu L."/>
            <person name="Ma J."/>
        </authorList>
    </citation>
    <scope>NUCLEOTIDE SEQUENCE [LARGE SCALE GENOMIC DNA]</scope>
    <source>
        <strain evidence="16">NBRC 15640</strain>
    </source>
</reference>
<accession>A0AAV5NZL5</accession>
<comment type="similarity">
    <text evidence="1">Belongs to the peptidase M4 family.</text>
</comment>
<dbReference type="InterPro" id="IPR013856">
    <property type="entry name" value="Peptidase_M4_domain"/>
</dbReference>
<keyword evidence="5" id="KW-0378">Hydrolase</keyword>
<dbReference type="Proteomes" id="UP001156690">
    <property type="component" value="Unassembled WGS sequence"/>
</dbReference>
<feature type="signal peptide" evidence="10">
    <location>
        <begin position="1"/>
        <end position="22"/>
    </location>
</feature>
<keyword evidence="8" id="KW-0865">Zymogen</keyword>
<keyword evidence="6" id="KW-0862">Zinc</keyword>
<feature type="active site" description="Proton donor" evidence="9">
    <location>
        <position position="420"/>
    </location>
</feature>
<evidence type="ECO:0000313" key="15">
    <source>
        <dbReference type="EMBL" id="GLQ76140.1"/>
    </source>
</evidence>
<evidence type="ECO:0000259" key="13">
    <source>
        <dbReference type="Pfam" id="PF04151"/>
    </source>
</evidence>
<evidence type="ECO:0000256" key="3">
    <source>
        <dbReference type="ARBA" id="ARBA00022723"/>
    </source>
</evidence>
<dbReference type="Pfam" id="PF02868">
    <property type="entry name" value="Peptidase_M4_C"/>
    <property type="match status" value="1"/>
</dbReference>
<evidence type="ECO:0000256" key="8">
    <source>
        <dbReference type="ARBA" id="ARBA00023145"/>
    </source>
</evidence>
<dbReference type="GO" id="GO:0006508">
    <property type="term" value="P:proteolysis"/>
    <property type="evidence" value="ECO:0007669"/>
    <property type="project" value="UniProtKB-KW"/>
</dbReference>
<dbReference type="PANTHER" id="PTHR33794">
    <property type="entry name" value="BACILLOLYSIN"/>
    <property type="match status" value="1"/>
</dbReference>
<proteinExistence type="inferred from homology"/>
<sequence length="736" mass="78605">MKFKIGIIPLVVGITLSTSAFAQMEIKTATDTGRPSFVTGNLGNATAGAEVQALKQILASNPSYKSTGSEEFEVSRQWVDELGKKHTFFDQKINGIKVYGNSIALHTEVSNNANGLLNNAPVYAVTGALAVSSAPASAAFATKQSNDNGKQARSVGESIGSVQTQPELAYIYLPDQDEAKLAWRMEVVYFAGAGPFGRDIVYIDAATNEVLARHAQVHSAKSWKTYTLNGGNQNSAPGQLLCTNNQNCGGNAAAQRAHDGAATVYDYYQQRHGRDSLNNNGMTLVSSVDLGEQNAYWTGSQMLYGQAGGGVDYDFTSDFDIIGHEFTHGVTNFSARLVYQNAPGALNEAWSDILGLSAEAFKNGTTTSSWLLGDGLYNQPGKAFRYMNDPTKDNYSKDWYPERIPFSNNPNRDNDYGGVHGNSGIANLAYVLLVDGGTHPRGKSNAQVPGIGMLKAEKIFYRALVTYMNQNTNFSGARTATAQAAQDLYGATEKNAVETAWCAVGVGDCPTTTPPPPPPTGDNELQNGVPVTGISGAAKDQKFYTFQVPAGATNLRFVTMGGSGDADLYVKFGSKPSLSTYDCKSTTSSSNETCAISNIQTGTYHVMVEAWNQISGVTLTASYDGGTTPPPPPSGPTPIYDTLGNISVGGGQWQRFTQELGTGYSTMTITTSGGYGDVDLYVRKGSDPTLYQYDCRPWKNGNNESCTFTNPGAGTWHIGIYGYYNSSGVTLTLTAE</sequence>
<gene>
    <name evidence="15" type="ORF">GCM10007932_55030</name>
</gene>
<evidence type="ECO:0000256" key="10">
    <source>
        <dbReference type="SAM" id="SignalP"/>
    </source>
</evidence>
<evidence type="ECO:0000259" key="11">
    <source>
        <dbReference type="Pfam" id="PF01447"/>
    </source>
</evidence>
<feature type="domain" description="Peptidase C-terminal archaeal/bacterial" evidence="13">
    <location>
        <begin position="542"/>
        <end position="609"/>
    </location>
</feature>
<dbReference type="Pfam" id="PF04151">
    <property type="entry name" value="PPC"/>
    <property type="match status" value="2"/>
</dbReference>
<evidence type="ECO:0000256" key="5">
    <source>
        <dbReference type="ARBA" id="ARBA00022801"/>
    </source>
</evidence>
<dbReference type="GO" id="GO:0046872">
    <property type="term" value="F:metal ion binding"/>
    <property type="evidence" value="ECO:0007669"/>
    <property type="project" value="UniProtKB-KW"/>
</dbReference>
<dbReference type="InterPro" id="IPR050728">
    <property type="entry name" value="Zinc_Metalloprotease_M4"/>
</dbReference>
<keyword evidence="2" id="KW-0645">Protease</keyword>
<evidence type="ECO:0000256" key="1">
    <source>
        <dbReference type="ARBA" id="ARBA00009388"/>
    </source>
</evidence>
<dbReference type="SUPFAM" id="SSF55486">
    <property type="entry name" value="Metalloproteases ('zincins'), catalytic domain"/>
    <property type="match status" value="1"/>
</dbReference>
<dbReference type="InterPro" id="IPR011096">
    <property type="entry name" value="FTP_domain"/>
</dbReference>
<dbReference type="GO" id="GO:0004222">
    <property type="term" value="F:metalloendopeptidase activity"/>
    <property type="evidence" value="ECO:0007669"/>
    <property type="project" value="InterPro"/>
</dbReference>
<dbReference type="PRINTS" id="PR00730">
    <property type="entry name" value="THERMOLYSIN"/>
</dbReference>
<dbReference type="Gene3D" id="2.60.120.380">
    <property type="match status" value="2"/>
</dbReference>
<feature type="active site" evidence="9">
    <location>
        <position position="325"/>
    </location>
</feature>
<dbReference type="CDD" id="cd09597">
    <property type="entry name" value="M4_TLP"/>
    <property type="match status" value="1"/>
</dbReference>
<dbReference type="Gene3D" id="3.10.450.490">
    <property type="match status" value="1"/>
</dbReference>
<dbReference type="RefSeq" id="WP_224055735.1">
    <property type="nucleotide sequence ID" value="NZ_AP025145.1"/>
</dbReference>
<protein>
    <submittedName>
        <fullName evidence="15">Hemagglutinin</fullName>
    </submittedName>
</protein>
<dbReference type="Pfam" id="PF07504">
    <property type="entry name" value="FTP"/>
    <property type="match status" value="1"/>
</dbReference>
<evidence type="ECO:0000259" key="12">
    <source>
        <dbReference type="Pfam" id="PF02868"/>
    </source>
</evidence>
<dbReference type="EMBL" id="BSNX01000075">
    <property type="protein sequence ID" value="GLQ76140.1"/>
    <property type="molecule type" value="Genomic_DNA"/>
</dbReference>
<keyword evidence="4 10" id="KW-0732">Signal</keyword>
<dbReference type="Gene3D" id="1.10.390.10">
    <property type="entry name" value="Neutral Protease Domain 2"/>
    <property type="match status" value="1"/>
</dbReference>
<dbReference type="InterPro" id="IPR007280">
    <property type="entry name" value="Peptidase_C_arc/bac"/>
</dbReference>
<name>A0AAV5NZL5_9VIBR</name>
<feature type="chain" id="PRO_5043820351" evidence="10">
    <location>
        <begin position="23"/>
        <end position="736"/>
    </location>
</feature>
<evidence type="ECO:0000256" key="7">
    <source>
        <dbReference type="ARBA" id="ARBA00023049"/>
    </source>
</evidence>
<dbReference type="InterPro" id="IPR027268">
    <property type="entry name" value="Peptidase_M4/M1_CTD_sf"/>
</dbReference>
<comment type="caution">
    <text evidence="15">The sequence shown here is derived from an EMBL/GenBank/DDBJ whole genome shotgun (WGS) entry which is preliminary data.</text>
</comment>
<evidence type="ECO:0000256" key="9">
    <source>
        <dbReference type="PIRSR" id="PIRSR623612-1"/>
    </source>
</evidence>
<evidence type="ECO:0000259" key="14">
    <source>
        <dbReference type="Pfam" id="PF07504"/>
    </source>
</evidence>
<dbReference type="Gene3D" id="3.10.170.10">
    <property type="match status" value="1"/>
</dbReference>
<dbReference type="AlphaFoldDB" id="A0AAV5NZL5"/>
<feature type="domain" description="Peptidase M4 C-terminal" evidence="12">
    <location>
        <begin position="335"/>
        <end position="506"/>
    </location>
</feature>
<keyword evidence="16" id="KW-1185">Reference proteome</keyword>
<evidence type="ECO:0000313" key="16">
    <source>
        <dbReference type="Proteomes" id="UP001156690"/>
    </source>
</evidence>